<evidence type="ECO:0000313" key="6">
    <source>
        <dbReference type="EMBL" id="NME88501.1"/>
    </source>
</evidence>
<dbReference type="PANTHER" id="PTHR30136:SF24">
    <property type="entry name" value="HTH-TYPE TRANSCRIPTIONAL REPRESSOR ALLR"/>
    <property type="match status" value="1"/>
</dbReference>
<sequence length="247" mass="26367">MATLLTGLTRALTVLEELAAAGPKGLPIREIAAKTALDKAVVHRVLATLKAKGYAEQNPESGDYFLGTSSLALADVYLKQDNLRGILHEAAVEVSAQSNELCHVGVTEGKGVRYIEKIEPDHSIRVVSHIGIVNPQATTSLGRAILAAQCGNRSELDAYLGQESNDRVWDAVSQAHTQGFALEIEENEPGISCVGVAVVRDGQPVAAMSLTAPADRMPQERQMELGNLLRSTLAKKLPPNLSIPAIY</sequence>
<dbReference type="Proteomes" id="UP000544551">
    <property type="component" value="Unassembled WGS sequence"/>
</dbReference>
<keyword evidence="2" id="KW-0238">DNA-binding</keyword>
<dbReference type="Gene3D" id="1.10.10.10">
    <property type="entry name" value="Winged helix-like DNA-binding domain superfamily/Winged helix DNA-binding domain"/>
    <property type="match status" value="1"/>
</dbReference>
<accession>A0AB36CJE2</accession>
<evidence type="ECO:0000259" key="4">
    <source>
        <dbReference type="PROSITE" id="PS51077"/>
    </source>
</evidence>
<evidence type="ECO:0000256" key="2">
    <source>
        <dbReference type="ARBA" id="ARBA00023125"/>
    </source>
</evidence>
<comment type="caution">
    <text evidence="6">The sequence shown here is derived from an EMBL/GenBank/DDBJ whole genome shotgun (WGS) entry which is preliminary data.</text>
</comment>
<dbReference type="GO" id="GO:0003700">
    <property type="term" value="F:DNA-binding transcription factor activity"/>
    <property type="evidence" value="ECO:0007669"/>
    <property type="project" value="TreeGrafter"/>
</dbReference>
<feature type="domain" description="IclR-ED" evidence="5">
    <location>
        <begin position="69"/>
        <end position="243"/>
    </location>
</feature>
<feature type="domain" description="HTH iclR-type" evidence="4">
    <location>
        <begin position="5"/>
        <end position="68"/>
    </location>
</feature>
<dbReference type="InterPro" id="IPR036388">
    <property type="entry name" value="WH-like_DNA-bd_sf"/>
</dbReference>
<dbReference type="InterPro" id="IPR050707">
    <property type="entry name" value="HTH_MetabolicPath_Reg"/>
</dbReference>
<evidence type="ECO:0000313" key="7">
    <source>
        <dbReference type="Proteomes" id="UP000544551"/>
    </source>
</evidence>
<reference evidence="6 7" key="1">
    <citation type="submission" date="2020-04" db="EMBL/GenBank/DDBJ databases">
        <authorList>
            <person name="Hitch T.C.A."/>
            <person name="Wylensek D."/>
            <person name="Clavel T."/>
        </authorList>
    </citation>
    <scope>NUCLEOTIDE SEQUENCE [LARGE SCALE GENOMIC DNA]</scope>
    <source>
        <strain evidence="6 7">BL-383-APC-3D</strain>
    </source>
</reference>
<proteinExistence type="predicted"/>
<organism evidence="6 7">
    <name type="scientific">Corynebacterium stationis</name>
    <dbReference type="NCBI Taxonomy" id="1705"/>
    <lineage>
        <taxon>Bacteria</taxon>
        <taxon>Bacillati</taxon>
        <taxon>Actinomycetota</taxon>
        <taxon>Actinomycetes</taxon>
        <taxon>Mycobacteriales</taxon>
        <taxon>Corynebacteriaceae</taxon>
        <taxon>Corynebacterium</taxon>
    </lineage>
</organism>
<dbReference type="InterPro" id="IPR014757">
    <property type="entry name" value="Tscrpt_reg_IclR_C"/>
</dbReference>
<dbReference type="InterPro" id="IPR029016">
    <property type="entry name" value="GAF-like_dom_sf"/>
</dbReference>
<dbReference type="SUPFAM" id="SSF46785">
    <property type="entry name" value="Winged helix' DNA-binding domain"/>
    <property type="match status" value="1"/>
</dbReference>
<gene>
    <name evidence="6" type="ORF">HF853_02160</name>
</gene>
<protein>
    <submittedName>
        <fullName evidence="6">IclR family transcriptional regulator</fullName>
    </submittedName>
</protein>
<dbReference type="SMART" id="SM00346">
    <property type="entry name" value="HTH_ICLR"/>
    <property type="match status" value="1"/>
</dbReference>
<keyword evidence="3" id="KW-0804">Transcription</keyword>
<dbReference type="RefSeq" id="WP_168969010.1">
    <property type="nucleotide sequence ID" value="NZ_JABAFZ010000002.1"/>
</dbReference>
<dbReference type="Pfam" id="PF09339">
    <property type="entry name" value="HTH_IclR"/>
    <property type="match status" value="1"/>
</dbReference>
<dbReference type="SUPFAM" id="SSF55781">
    <property type="entry name" value="GAF domain-like"/>
    <property type="match status" value="1"/>
</dbReference>
<keyword evidence="1" id="KW-0805">Transcription regulation</keyword>
<name>A0AB36CJE2_9CORY</name>
<dbReference type="PROSITE" id="PS51078">
    <property type="entry name" value="ICLR_ED"/>
    <property type="match status" value="1"/>
</dbReference>
<evidence type="ECO:0000259" key="5">
    <source>
        <dbReference type="PROSITE" id="PS51078"/>
    </source>
</evidence>
<dbReference type="GO" id="GO:0045892">
    <property type="term" value="P:negative regulation of DNA-templated transcription"/>
    <property type="evidence" value="ECO:0007669"/>
    <property type="project" value="TreeGrafter"/>
</dbReference>
<dbReference type="GO" id="GO:0003677">
    <property type="term" value="F:DNA binding"/>
    <property type="evidence" value="ECO:0007669"/>
    <property type="project" value="UniProtKB-KW"/>
</dbReference>
<dbReference type="AlphaFoldDB" id="A0AB36CJE2"/>
<dbReference type="Gene3D" id="3.30.450.40">
    <property type="match status" value="1"/>
</dbReference>
<dbReference type="Pfam" id="PF01614">
    <property type="entry name" value="IclR_C"/>
    <property type="match status" value="1"/>
</dbReference>
<dbReference type="PROSITE" id="PS51077">
    <property type="entry name" value="HTH_ICLR"/>
    <property type="match status" value="1"/>
</dbReference>
<dbReference type="PANTHER" id="PTHR30136">
    <property type="entry name" value="HELIX-TURN-HELIX TRANSCRIPTIONAL REGULATOR, ICLR FAMILY"/>
    <property type="match status" value="1"/>
</dbReference>
<evidence type="ECO:0000256" key="3">
    <source>
        <dbReference type="ARBA" id="ARBA00023163"/>
    </source>
</evidence>
<dbReference type="InterPro" id="IPR036390">
    <property type="entry name" value="WH_DNA-bd_sf"/>
</dbReference>
<evidence type="ECO:0000256" key="1">
    <source>
        <dbReference type="ARBA" id="ARBA00023015"/>
    </source>
</evidence>
<dbReference type="InterPro" id="IPR005471">
    <property type="entry name" value="Tscrpt_reg_IclR_N"/>
</dbReference>
<dbReference type="EMBL" id="JABAFZ010000002">
    <property type="protein sequence ID" value="NME88501.1"/>
    <property type="molecule type" value="Genomic_DNA"/>
</dbReference>